<reference evidence="3 4" key="1">
    <citation type="submission" date="2024-02" db="EMBL/GenBank/DDBJ databases">
        <title>De novo assembly and annotation of 12 fungi associated with fruit tree decline syndrome in Ontario, Canada.</title>
        <authorList>
            <person name="Sulman M."/>
            <person name="Ellouze W."/>
            <person name="Ilyukhin E."/>
        </authorList>
    </citation>
    <scope>NUCLEOTIDE SEQUENCE [LARGE SCALE GENOMIC DNA]</scope>
    <source>
        <strain evidence="3 4">M11/M66-122</strain>
    </source>
</reference>
<feature type="compositionally biased region" description="Low complexity" evidence="1">
    <location>
        <begin position="44"/>
        <end position="87"/>
    </location>
</feature>
<dbReference type="InterPro" id="IPR025451">
    <property type="entry name" value="DUF4211"/>
</dbReference>
<feature type="compositionally biased region" description="Basic and acidic residues" evidence="1">
    <location>
        <begin position="361"/>
        <end position="370"/>
    </location>
</feature>
<evidence type="ECO:0000256" key="1">
    <source>
        <dbReference type="SAM" id="MobiDB-lite"/>
    </source>
</evidence>
<organism evidence="3 4">
    <name type="scientific">Diatrype stigma</name>
    <dbReference type="NCBI Taxonomy" id="117547"/>
    <lineage>
        <taxon>Eukaryota</taxon>
        <taxon>Fungi</taxon>
        <taxon>Dikarya</taxon>
        <taxon>Ascomycota</taxon>
        <taxon>Pezizomycotina</taxon>
        <taxon>Sordariomycetes</taxon>
        <taxon>Xylariomycetidae</taxon>
        <taxon>Xylariales</taxon>
        <taxon>Diatrypaceae</taxon>
        <taxon>Diatrype</taxon>
    </lineage>
</organism>
<protein>
    <recommendedName>
        <fullName evidence="2">DUF4211 domain-containing protein</fullName>
    </recommendedName>
</protein>
<dbReference type="AlphaFoldDB" id="A0AAN9UW12"/>
<evidence type="ECO:0000313" key="3">
    <source>
        <dbReference type="EMBL" id="KAK7754252.1"/>
    </source>
</evidence>
<dbReference type="PANTHER" id="PTHR14689:SF0">
    <property type="entry name" value="COILED-COIL DOMAIN-CONTAINING PROTEIN 82"/>
    <property type="match status" value="1"/>
</dbReference>
<dbReference type="GO" id="GO:0005634">
    <property type="term" value="C:nucleus"/>
    <property type="evidence" value="ECO:0007669"/>
    <property type="project" value="TreeGrafter"/>
</dbReference>
<dbReference type="Pfam" id="PF13926">
    <property type="entry name" value="DUF4211"/>
    <property type="match status" value="1"/>
</dbReference>
<dbReference type="EMBL" id="JAKJXP020000022">
    <property type="protein sequence ID" value="KAK7754252.1"/>
    <property type="molecule type" value="Genomic_DNA"/>
</dbReference>
<feature type="region of interest" description="Disordered" evidence="1">
    <location>
        <begin position="576"/>
        <end position="605"/>
    </location>
</feature>
<dbReference type="Proteomes" id="UP001320420">
    <property type="component" value="Unassembled WGS sequence"/>
</dbReference>
<evidence type="ECO:0000313" key="4">
    <source>
        <dbReference type="Proteomes" id="UP001320420"/>
    </source>
</evidence>
<keyword evidence="4" id="KW-1185">Reference proteome</keyword>
<feature type="compositionally biased region" description="Acidic residues" evidence="1">
    <location>
        <begin position="384"/>
        <end position="401"/>
    </location>
</feature>
<feature type="compositionally biased region" description="Basic residues" evidence="1">
    <location>
        <begin position="239"/>
        <end position="249"/>
    </location>
</feature>
<feature type="compositionally biased region" description="Basic residues" evidence="1">
    <location>
        <begin position="88"/>
        <end position="105"/>
    </location>
</feature>
<name>A0AAN9UW12_9PEZI</name>
<feature type="compositionally biased region" description="Polar residues" evidence="1">
    <location>
        <begin position="189"/>
        <end position="210"/>
    </location>
</feature>
<feature type="compositionally biased region" description="Acidic residues" evidence="1">
    <location>
        <begin position="577"/>
        <end position="595"/>
    </location>
</feature>
<gene>
    <name evidence="3" type="ORF">SLS62_003830</name>
</gene>
<feature type="compositionally biased region" description="Polar residues" evidence="1">
    <location>
        <begin position="112"/>
        <end position="121"/>
    </location>
</feature>
<feature type="compositionally biased region" description="Acidic residues" evidence="1">
    <location>
        <begin position="144"/>
        <end position="166"/>
    </location>
</feature>
<accession>A0AAN9UW12</accession>
<feature type="region of interest" description="Disordered" evidence="1">
    <location>
        <begin position="1"/>
        <end position="430"/>
    </location>
</feature>
<proteinExistence type="predicted"/>
<feature type="compositionally biased region" description="Basic residues" evidence="1">
    <location>
        <begin position="1"/>
        <end position="13"/>
    </location>
</feature>
<dbReference type="PANTHER" id="PTHR14689">
    <property type="entry name" value="PHORBOL-ESTER_DAG-TYPE DOMAIN-CONTAINING PROTEIN"/>
    <property type="match status" value="1"/>
</dbReference>
<feature type="compositionally biased region" description="Acidic residues" evidence="1">
    <location>
        <begin position="212"/>
        <end position="232"/>
    </location>
</feature>
<feature type="domain" description="DUF4211" evidence="2">
    <location>
        <begin position="436"/>
        <end position="576"/>
    </location>
</feature>
<feature type="compositionally biased region" description="Basic and acidic residues" evidence="1">
    <location>
        <begin position="332"/>
        <end position="354"/>
    </location>
</feature>
<feature type="compositionally biased region" description="Acidic residues" evidence="1">
    <location>
        <begin position="254"/>
        <end position="264"/>
    </location>
</feature>
<evidence type="ECO:0000259" key="2">
    <source>
        <dbReference type="Pfam" id="PF13926"/>
    </source>
</evidence>
<feature type="compositionally biased region" description="Basic and acidic residues" evidence="1">
    <location>
        <begin position="414"/>
        <end position="424"/>
    </location>
</feature>
<comment type="caution">
    <text evidence="3">The sequence shown here is derived from an EMBL/GenBank/DDBJ whole genome shotgun (WGS) entry which is preliminary data.</text>
</comment>
<sequence length="708" mass="78589">MTRRPKRDKKRQARLTFEPAGSAGDGPGGAQAGTSSSPPPPAVVPTFSTAKVRYSRALPPLPAAAATGGSPSRPSPSSSNKPATQTRTKAKTKSKAKGSRGKSQSRIHESSLGVSTSSSPHQKIPSASFMPKQRGVKRATFADSSDESAAEVDDAGRGEEDDEDDFPLVRESAGRNAPRFLDADEDVSMPSSAKNPRSSQSVSTRLQNTVIIDDEDEDEDKEEQDDDDDDDIVPPSSALKRRRPLHVKPSKREEDDDDDDDDDVPVLPPSSALRRRRPAMVELSDDSDAEDIGSPTKRRKTNHPAPSSQRNRRLQRPPSSPVKRSVHKGHRSEKEKKMELLRRRRAGEKIDKLSSSESESEGERQHRGIYDTDSEDEFKVLKEFDDDEDGDKPEEEEEEEIAAPRSSRKKARGAPKEKGEKSEDGVDGVADGDLDDFVVADDEDGLLGAPDAAAIAIPLEFTAQAHRPLKEQFPYAVEWLVHNKLNPAFERRDPVYVNAWRKLDDEFRGLASSKFASSAWRTEFYRALKGRPKMEAYEMDGADADKYDNCAACGRSGHPATFKIIFQGTPYHKDTLQEVDDYDGGDEDDDDDDSASIDTQGMPLPPASREWHVGAVCCSNAETAHGLIHWKHALMEWVEERLEDEGWLGDADKARERERMKARQRRDLANRIADAWRDQGVVAALYRDWRNTLEAARTKATTGRGRMR</sequence>